<dbReference type="PROSITE" id="PS01124">
    <property type="entry name" value="HTH_ARAC_FAMILY_2"/>
    <property type="match status" value="1"/>
</dbReference>
<keyword evidence="5" id="KW-0804">Transcription</keyword>
<accession>A0A8I1E5J4</accession>
<organism evidence="8 9">
    <name type="scientific">Pseudomonas rhodesiae</name>
    <dbReference type="NCBI Taxonomy" id="76760"/>
    <lineage>
        <taxon>Bacteria</taxon>
        <taxon>Pseudomonadati</taxon>
        <taxon>Pseudomonadota</taxon>
        <taxon>Gammaproteobacteria</taxon>
        <taxon>Pseudomonadales</taxon>
        <taxon>Pseudomonadaceae</taxon>
        <taxon>Pseudomonas</taxon>
    </lineage>
</organism>
<sequence>MPPKGHANTVRRSIPGLSSLPRPVYGRTESLPNRALTRRHSHPWVQLSYAISGVLEIQTSAGRFVAPPQRAVWIPAGMPHRVYSTPHTEMRSLYLDCSVTQWAAGHCHVLEVSNLLRELIRSFSELPVEYAEDGPDGRLAQVILDQLAAAPQVDLMLPLPVDLRLRQIYRSLNLHPEQQTTLGQWSDKLGVSEKTLSRLFLHDTGLTFRAWRQRLRLLSALPALEHGERVTDVALASGYESTSAFINAFRQQFDATPGEFFR</sequence>
<dbReference type="PROSITE" id="PS00041">
    <property type="entry name" value="HTH_ARAC_FAMILY_1"/>
    <property type="match status" value="1"/>
</dbReference>
<dbReference type="Gene3D" id="1.10.10.60">
    <property type="entry name" value="Homeodomain-like"/>
    <property type="match status" value="1"/>
</dbReference>
<dbReference type="AlphaFoldDB" id="A0A8I1E5J4"/>
<dbReference type="Pfam" id="PF02311">
    <property type="entry name" value="AraC_binding"/>
    <property type="match status" value="1"/>
</dbReference>
<dbReference type="FunFam" id="1.10.10.60:FF:000132">
    <property type="entry name" value="AraC family transcriptional regulator"/>
    <property type="match status" value="1"/>
</dbReference>
<keyword evidence="4" id="KW-0010">Activator</keyword>
<reference evidence="8" key="1">
    <citation type="submission" date="2020-12" db="EMBL/GenBank/DDBJ databases">
        <title>Comparative genomic insights into the epidemiology and virulence of plant pathogenic Pseudomonads from Turkey.</title>
        <authorList>
            <person name="Dillon M."/>
            <person name="Ruiz-Bedoya T."/>
            <person name="Bendalovic-Torma C."/>
            <person name="Guttman K.M."/>
            <person name="Kwak H."/>
            <person name="Middleton M.A."/>
            <person name="Wang P.W."/>
            <person name="Horuz S."/>
            <person name="Aysan Y."/>
            <person name="Guttman D.S."/>
        </authorList>
    </citation>
    <scope>NUCLEOTIDE SEQUENCE</scope>
    <source>
        <strain evidence="8">S5_IA_3a</strain>
    </source>
</reference>
<dbReference type="Gene3D" id="2.60.120.10">
    <property type="entry name" value="Jelly Rolls"/>
    <property type="match status" value="1"/>
</dbReference>
<keyword evidence="3" id="KW-0238">DNA-binding</keyword>
<evidence type="ECO:0000313" key="9">
    <source>
        <dbReference type="Proteomes" id="UP000645865"/>
    </source>
</evidence>
<evidence type="ECO:0000256" key="4">
    <source>
        <dbReference type="ARBA" id="ARBA00023159"/>
    </source>
</evidence>
<keyword evidence="2" id="KW-0805">Transcription regulation</keyword>
<proteinExistence type="predicted"/>
<evidence type="ECO:0000256" key="1">
    <source>
        <dbReference type="ARBA" id="ARBA00022491"/>
    </source>
</evidence>
<dbReference type="CDD" id="cd06124">
    <property type="entry name" value="cupin_NimR-like_N"/>
    <property type="match status" value="1"/>
</dbReference>
<evidence type="ECO:0000256" key="2">
    <source>
        <dbReference type="ARBA" id="ARBA00023015"/>
    </source>
</evidence>
<dbReference type="PRINTS" id="PR00032">
    <property type="entry name" value="HTHARAC"/>
</dbReference>
<dbReference type="SMART" id="SM00342">
    <property type="entry name" value="HTH_ARAC"/>
    <property type="match status" value="1"/>
</dbReference>
<name>A0A8I1E5J4_9PSED</name>
<dbReference type="InterPro" id="IPR020449">
    <property type="entry name" value="Tscrpt_reg_AraC-type_HTH"/>
</dbReference>
<dbReference type="SUPFAM" id="SSF46689">
    <property type="entry name" value="Homeodomain-like"/>
    <property type="match status" value="1"/>
</dbReference>
<dbReference type="GO" id="GO:0009893">
    <property type="term" value="P:positive regulation of metabolic process"/>
    <property type="evidence" value="ECO:0007669"/>
    <property type="project" value="UniProtKB-ARBA"/>
</dbReference>
<evidence type="ECO:0000256" key="5">
    <source>
        <dbReference type="ARBA" id="ARBA00023163"/>
    </source>
</evidence>
<feature type="domain" description="HTH araC/xylS-type" evidence="7">
    <location>
        <begin position="166"/>
        <end position="262"/>
    </location>
</feature>
<evidence type="ECO:0000256" key="6">
    <source>
        <dbReference type="SAM" id="MobiDB-lite"/>
    </source>
</evidence>
<dbReference type="PANTHER" id="PTHR11019:SF159">
    <property type="entry name" value="TRANSCRIPTIONAL REGULATOR-RELATED"/>
    <property type="match status" value="1"/>
</dbReference>
<evidence type="ECO:0000313" key="8">
    <source>
        <dbReference type="EMBL" id="MBI6625531.1"/>
    </source>
</evidence>
<evidence type="ECO:0000259" key="7">
    <source>
        <dbReference type="PROSITE" id="PS01124"/>
    </source>
</evidence>
<dbReference type="Proteomes" id="UP000645865">
    <property type="component" value="Unassembled WGS sequence"/>
</dbReference>
<protein>
    <submittedName>
        <fullName evidence="8">Helix-turn-helix transcriptional regulator</fullName>
    </submittedName>
</protein>
<dbReference type="Pfam" id="PF12833">
    <property type="entry name" value="HTH_18"/>
    <property type="match status" value="1"/>
</dbReference>
<dbReference type="InterPro" id="IPR011051">
    <property type="entry name" value="RmlC_Cupin_sf"/>
</dbReference>
<evidence type="ECO:0000256" key="3">
    <source>
        <dbReference type="ARBA" id="ARBA00023125"/>
    </source>
</evidence>
<gene>
    <name evidence="8" type="ORF">YA0853_17915</name>
</gene>
<keyword evidence="1" id="KW-0678">Repressor</keyword>
<dbReference type="PANTHER" id="PTHR11019">
    <property type="entry name" value="HTH-TYPE TRANSCRIPTIONAL REGULATOR NIMR"/>
    <property type="match status" value="1"/>
</dbReference>
<feature type="region of interest" description="Disordered" evidence="6">
    <location>
        <begin position="1"/>
        <end position="21"/>
    </location>
</feature>
<dbReference type="RefSeq" id="WP_169903166.1">
    <property type="nucleotide sequence ID" value="NZ_JAAQXE010000007.1"/>
</dbReference>
<dbReference type="InterPro" id="IPR014710">
    <property type="entry name" value="RmlC-like_jellyroll"/>
</dbReference>
<dbReference type="InterPro" id="IPR003313">
    <property type="entry name" value="AraC-bd"/>
</dbReference>
<dbReference type="SUPFAM" id="SSF51182">
    <property type="entry name" value="RmlC-like cupins"/>
    <property type="match status" value="1"/>
</dbReference>
<comment type="caution">
    <text evidence="8">The sequence shown here is derived from an EMBL/GenBank/DDBJ whole genome shotgun (WGS) entry which is preliminary data.</text>
</comment>
<dbReference type="EMBL" id="JAEILH010000027">
    <property type="protein sequence ID" value="MBI6625531.1"/>
    <property type="molecule type" value="Genomic_DNA"/>
</dbReference>
<dbReference type="InterPro" id="IPR018060">
    <property type="entry name" value="HTH_AraC"/>
</dbReference>
<dbReference type="InterPro" id="IPR018062">
    <property type="entry name" value="HTH_AraC-typ_CS"/>
</dbReference>
<dbReference type="GO" id="GO:0043565">
    <property type="term" value="F:sequence-specific DNA binding"/>
    <property type="evidence" value="ECO:0007669"/>
    <property type="project" value="InterPro"/>
</dbReference>
<dbReference type="InterPro" id="IPR009057">
    <property type="entry name" value="Homeodomain-like_sf"/>
</dbReference>
<dbReference type="GO" id="GO:0003700">
    <property type="term" value="F:DNA-binding transcription factor activity"/>
    <property type="evidence" value="ECO:0007669"/>
    <property type="project" value="InterPro"/>
</dbReference>